<proteinExistence type="predicted"/>
<dbReference type="AlphaFoldDB" id="A0AAV4JCI0"/>
<evidence type="ECO:0000313" key="2">
    <source>
        <dbReference type="Proteomes" id="UP000762676"/>
    </source>
</evidence>
<dbReference type="EMBL" id="BMAT01013766">
    <property type="protein sequence ID" value="GFS19734.1"/>
    <property type="molecule type" value="Genomic_DNA"/>
</dbReference>
<dbReference type="Proteomes" id="UP000762676">
    <property type="component" value="Unassembled WGS sequence"/>
</dbReference>
<reference evidence="1 2" key="1">
    <citation type="journal article" date="2021" name="Elife">
        <title>Chloroplast acquisition without the gene transfer in kleptoplastic sea slugs, Plakobranchus ocellatus.</title>
        <authorList>
            <person name="Maeda T."/>
            <person name="Takahashi S."/>
            <person name="Yoshida T."/>
            <person name="Shimamura S."/>
            <person name="Takaki Y."/>
            <person name="Nagai Y."/>
            <person name="Toyoda A."/>
            <person name="Suzuki Y."/>
            <person name="Arimoto A."/>
            <person name="Ishii H."/>
            <person name="Satoh N."/>
            <person name="Nishiyama T."/>
            <person name="Hasebe M."/>
            <person name="Maruyama T."/>
            <person name="Minagawa J."/>
            <person name="Obokata J."/>
            <person name="Shigenobu S."/>
        </authorList>
    </citation>
    <scope>NUCLEOTIDE SEQUENCE [LARGE SCALE GENOMIC DNA]</scope>
</reference>
<name>A0AAV4JCI0_9GAST</name>
<gene>
    <name evidence="1" type="ORF">ElyMa_006881000</name>
</gene>
<evidence type="ECO:0000313" key="1">
    <source>
        <dbReference type="EMBL" id="GFS19734.1"/>
    </source>
</evidence>
<protein>
    <submittedName>
        <fullName evidence="1">Uncharacterized protein</fullName>
    </submittedName>
</protein>
<keyword evidence="2" id="KW-1185">Reference proteome</keyword>
<sequence>MAVLKRLPPTHKSTRNYLGTGEVSFKLSPGPGLPDLSSNVLARTDHQVRALTTGHWTGQGSLSTAWTWSNLLERCGHSKWITVS</sequence>
<accession>A0AAV4JCI0</accession>
<organism evidence="1 2">
    <name type="scientific">Elysia marginata</name>
    <dbReference type="NCBI Taxonomy" id="1093978"/>
    <lineage>
        <taxon>Eukaryota</taxon>
        <taxon>Metazoa</taxon>
        <taxon>Spiralia</taxon>
        <taxon>Lophotrochozoa</taxon>
        <taxon>Mollusca</taxon>
        <taxon>Gastropoda</taxon>
        <taxon>Heterobranchia</taxon>
        <taxon>Euthyneura</taxon>
        <taxon>Panpulmonata</taxon>
        <taxon>Sacoglossa</taxon>
        <taxon>Placobranchoidea</taxon>
        <taxon>Plakobranchidae</taxon>
        <taxon>Elysia</taxon>
    </lineage>
</organism>
<comment type="caution">
    <text evidence="1">The sequence shown here is derived from an EMBL/GenBank/DDBJ whole genome shotgun (WGS) entry which is preliminary data.</text>
</comment>